<dbReference type="AlphaFoldDB" id="A0A3M2LXC6"/>
<keyword evidence="3" id="KW-1185">Reference proteome</keyword>
<feature type="chain" id="PRO_5018158387" evidence="1">
    <location>
        <begin position="27"/>
        <end position="88"/>
    </location>
</feature>
<reference evidence="2 3" key="1">
    <citation type="submission" date="2018-10" db="EMBL/GenBank/DDBJ databases">
        <title>Isolation from soil.</title>
        <authorList>
            <person name="Hu J."/>
        </authorList>
    </citation>
    <scope>NUCLEOTIDE SEQUENCE [LARGE SCALE GENOMIC DNA]</scope>
    <source>
        <strain evidence="2 3">NEAU-Ht49</strain>
    </source>
</reference>
<organism evidence="2 3">
    <name type="scientific">Actinomadura harenae</name>
    <dbReference type="NCBI Taxonomy" id="2483351"/>
    <lineage>
        <taxon>Bacteria</taxon>
        <taxon>Bacillati</taxon>
        <taxon>Actinomycetota</taxon>
        <taxon>Actinomycetes</taxon>
        <taxon>Streptosporangiales</taxon>
        <taxon>Thermomonosporaceae</taxon>
        <taxon>Actinomadura</taxon>
    </lineage>
</organism>
<name>A0A3M2LXC6_9ACTN</name>
<accession>A0A3M2LXC6</accession>
<comment type="caution">
    <text evidence="2">The sequence shown here is derived from an EMBL/GenBank/DDBJ whole genome shotgun (WGS) entry which is preliminary data.</text>
</comment>
<evidence type="ECO:0000313" key="3">
    <source>
        <dbReference type="Proteomes" id="UP000282674"/>
    </source>
</evidence>
<feature type="signal peptide" evidence="1">
    <location>
        <begin position="1"/>
        <end position="26"/>
    </location>
</feature>
<sequence>MIKATILTAGAAAAIFGALMATPAQAAPMTSHASSNRGGPCENSSGDGGLLGLGLLNFQQNDCDIYYGGGGDYYGGRHHHWGHWGDWD</sequence>
<gene>
    <name evidence="2" type="ORF">EBO15_22415</name>
</gene>
<evidence type="ECO:0000256" key="1">
    <source>
        <dbReference type="SAM" id="SignalP"/>
    </source>
</evidence>
<proteinExistence type="predicted"/>
<dbReference type="Proteomes" id="UP000282674">
    <property type="component" value="Unassembled WGS sequence"/>
</dbReference>
<evidence type="ECO:0000313" key="2">
    <source>
        <dbReference type="EMBL" id="RMI41560.1"/>
    </source>
</evidence>
<keyword evidence="1" id="KW-0732">Signal</keyword>
<dbReference type="RefSeq" id="WP_122196393.1">
    <property type="nucleotide sequence ID" value="NZ_JBHSKC010000038.1"/>
</dbReference>
<protein>
    <submittedName>
        <fullName evidence="2">Uncharacterized protein</fullName>
    </submittedName>
</protein>
<dbReference type="EMBL" id="RFFG01000041">
    <property type="protein sequence ID" value="RMI41560.1"/>
    <property type="molecule type" value="Genomic_DNA"/>
</dbReference>